<accession>A0A8X6KAB8</accession>
<organism evidence="1 2">
    <name type="scientific">Trichonephila inaurata madagascariensis</name>
    <dbReference type="NCBI Taxonomy" id="2747483"/>
    <lineage>
        <taxon>Eukaryota</taxon>
        <taxon>Metazoa</taxon>
        <taxon>Ecdysozoa</taxon>
        <taxon>Arthropoda</taxon>
        <taxon>Chelicerata</taxon>
        <taxon>Arachnida</taxon>
        <taxon>Araneae</taxon>
        <taxon>Araneomorphae</taxon>
        <taxon>Entelegynae</taxon>
        <taxon>Araneoidea</taxon>
        <taxon>Nephilidae</taxon>
        <taxon>Trichonephila</taxon>
        <taxon>Trichonephila inaurata</taxon>
    </lineage>
</organism>
<dbReference type="InterPro" id="IPR052709">
    <property type="entry name" value="Transposase-MT_Hybrid"/>
</dbReference>
<reference evidence="1" key="1">
    <citation type="submission" date="2020-08" db="EMBL/GenBank/DDBJ databases">
        <title>Multicomponent nature underlies the extraordinary mechanical properties of spider dragline silk.</title>
        <authorList>
            <person name="Kono N."/>
            <person name="Nakamura H."/>
            <person name="Mori M."/>
            <person name="Yoshida Y."/>
            <person name="Ohtoshi R."/>
            <person name="Malay A.D."/>
            <person name="Moran D.A.P."/>
            <person name="Tomita M."/>
            <person name="Numata K."/>
            <person name="Arakawa K."/>
        </authorList>
    </citation>
    <scope>NUCLEOTIDE SEQUENCE</scope>
</reference>
<dbReference type="Gene3D" id="3.30.420.10">
    <property type="entry name" value="Ribonuclease H-like superfamily/Ribonuclease H"/>
    <property type="match status" value="1"/>
</dbReference>
<dbReference type="PANTHER" id="PTHR46060">
    <property type="entry name" value="MARINER MOS1 TRANSPOSASE-LIKE PROTEIN"/>
    <property type="match status" value="1"/>
</dbReference>
<gene>
    <name evidence="1" type="ORF">TNIN_94051</name>
</gene>
<dbReference type="InterPro" id="IPR036397">
    <property type="entry name" value="RNaseH_sf"/>
</dbReference>
<dbReference type="EMBL" id="BMAV01024646">
    <property type="protein sequence ID" value="GFS34956.1"/>
    <property type="molecule type" value="Genomic_DNA"/>
</dbReference>
<evidence type="ECO:0000313" key="2">
    <source>
        <dbReference type="Proteomes" id="UP000886998"/>
    </source>
</evidence>
<keyword evidence="2" id="KW-1185">Reference proteome</keyword>
<evidence type="ECO:0000313" key="1">
    <source>
        <dbReference type="EMBL" id="GFS34956.1"/>
    </source>
</evidence>
<dbReference type="PANTHER" id="PTHR46060:SF1">
    <property type="entry name" value="MARINER MOS1 TRANSPOSASE-LIKE PROTEIN"/>
    <property type="match status" value="1"/>
</dbReference>
<dbReference type="AlphaFoldDB" id="A0A8X6KAB8"/>
<dbReference type="Proteomes" id="UP000886998">
    <property type="component" value="Unassembled WGS sequence"/>
</dbReference>
<dbReference type="OrthoDB" id="6488370at2759"/>
<protein>
    <submittedName>
        <fullName evidence="1">Mariner transposase</fullName>
    </submittedName>
</protein>
<comment type="caution">
    <text evidence="1">The sequence shown here is derived from an EMBL/GenBank/DDBJ whole genome shotgun (WGS) entry which is preliminary data.</text>
</comment>
<proteinExistence type="predicted"/>
<name>A0A8X6KAB8_9ARAC</name>
<dbReference type="GO" id="GO:0003676">
    <property type="term" value="F:nucleic acid binding"/>
    <property type="evidence" value="ECO:0007669"/>
    <property type="project" value="InterPro"/>
</dbReference>
<sequence>MVAKFFSYSGHIATIVLEDRETVTAEWYVTKCLPEVLEQWLPKRPKRITLGMILHHENVSAHSAQRTKDYLEAENIETLSHPLYSPGLAPRDFLLFPKIKNEMRGSRFGSVKEAITEYRKQLHQLSKNECSSSFKACFLNGQVHCNQRVVFLKVVSKFCK</sequence>